<dbReference type="GO" id="GO:0043138">
    <property type="term" value="F:3'-5' DNA helicase activity"/>
    <property type="evidence" value="ECO:0007669"/>
    <property type="project" value="UniProtKB-EC"/>
</dbReference>
<keyword evidence="4 14" id="KW-0378">Hydrolase</keyword>
<accession>A0A9D2G4Q1</accession>
<dbReference type="Pfam" id="PF00580">
    <property type="entry name" value="UvrD-helicase"/>
    <property type="match status" value="1"/>
</dbReference>
<evidence type="ECO:0000256" key="11">
    <source>
        <dbReference type="ARBA" id="ARBA00034617"/>
    </source>
</evidence>
<comment type="catalytic activity">
    <reaction evidence="13">
        <text>ATP + H2O = ADP + phosphate + H(+)</text>
        <dbReference type="Rhea" id="RHEA:13065"/>
        <dbReference type="ChEBI" id="CHEBI:15377"/>
        <dbReference type="ChEBI" id="CHEBI:15378"/>
        <dbReference type="ChEBI" id="CHEBI:30616"/>
        <dbReference type="ChEBI" id="CHEBI:43474"/>
        <dbReference type="ChEBI" id="CHEBI:456216"/>
        <dbReference type="EC" id="5.6.2.4"/>
    </reaction>
</comment>
<dbReference type="InterPro" id="IPR038726">
    <property type="entry name" value="PDDEXK_AddAB-type"/>
</dbReference>
<keyword evidence="5 14" id="KW-0347">Helicase</keyword>
<evidence type="ECO:0000256" key="10">
    <source>
        <dbReference type="ARBA" id="ARBA00023235"/>
    </source>
</evidence>
<organism evidence="17 18">
    <name type="scientific">Candidatus Gallimonas intestinavium</name>
    <dbReference type="NCBI Taxonomy" id="2838603"/>
    <lineage>
        <taxon>Bacteria</taxon>
        <taxon>Bacillati</taxon>
        <taxon>Bacillota</taxon>
        <taxon>Clostridia</taxon>
        <taxon>Candidatus Gallimonas</taxon>
    </lineage>
</organism>
<dbReference type="GO" id="GO:0005524">
    <property type="term" value="F:ATP binding"/>
    <property type="evidence" value="ECO:0007669"/>
    <property type="project" value="UniProtKB-UniRule"/>
</dbReference>
<dbReference type="GO" id="GO:0005829">
    <property type="term" value="C:cytosol"/>
    <property type="evidence" value="ECO:0007669"/>
    <property type="project" value="TreeGrafter"/>
</dbReference>
<dbReference type="InterPro" id="IPR014017">
    <property type="entry name" value="DNA_helicase_UvrD-like_C"/>
</dbReference>
<dbReference type="GO" id="GO:0003677">
    <property type="term" value="F:DNA binding"/>
    <property type="evidence" value="ECO:0007669"/>
    <property type="project" value="UniProtKB-KW"/>
</dbReference>
<dbReference type="Gene3D" id="3.90.320.10">
    <property type="match status" value="1"/>
</dbReference>
<comment type="catalytic activity">
    <reaction evidence="11">
        <text>Couples ATP hydrolysis with the unwinding of duplex DNA by translocating in the 3'-5' direction.</text>
        <dbReference type="EC" id="5.6.2.4"/>
    </reaction>
</comment>
<keyword evidence="8" id="KW-0238">DNA-binding</keyword>
<dbReference type="InterPro" id="IPR000212">
    <property type="entry name" value="DNA_helicase_UvrD/REP"/>
</dbReference>
<dbReference type="Pfam" id="PF13361">
    <property type="entry name" value="UvrD_C"/>
    <property type="match status" value="1"/>
</dbReference>
<proteinExistence type="predicted"/>
<evidence type="ECO:0000313" key="17">
    <source>
        <dbReference type="EMBL" id="HIZ72100.1"/>
    </source>
</evidence>
<evidence type="ECO:0000256" key="4">
    <source>
        <dbReference type="ARBA" id="ARBA00022801"/>
    </source>
</evidence>
<reference evidence="17" key="1">
    <citation type="journal article" date="2021" name="PeerJ">
        <title>Extensive microbial diversity within the chicken gut microbiome revealed by metagenomics and culture.</title>
        <authorList>
            <person name="Gilroy R."/>
            <person name="Ravi A."/>
            <person name="Getino M."/>
            <person name="Pursley I."/>
            <person name="Horton D.L."/>
            <person name="Alikhan N.F."/>
            <person name="Baker D."/>
            <person name="Gharbi K."/>
            <person name="Hall N."/>
            <person name="Watson M."/>
            <person name="Adriaenssens E.M."/>
            <person name="Foster-Nyarko E."/>
            <person name="Jarju S."/>
            <person name="Secka A."/>
            <person name="Antonio M."/>
            <person name="Oren A."/>
            <person name="Chaudhuri R.R."/>
            <person name="La Ragione R."/>
            <person name="Hildebrand F."/>
            <person name="Pallen M.J."/>
        </authorList>
    </citation>
    <scope>NUCLEOTIDE SEQUENCE</scope>
    <source>
        <strain evidence="17">ChiW7-2402</strain>
    </source>
</reference>
<dbReference type="PANTHER" id="PTHR11070">
    <property type="entry name" value="UVRD / RECB / PCRA DNA HELICASE FAMILY MEMBER"/>
    <property type="match status" value="1"/>
</dbReference>
<dbReference type="Gene3D" id="3.40.50.300">
    <property type="entry name" value="P-loop containing nucleotide triphosphate hydrolases"/>
    <property type="match status" value="4"/>
</dbReference>
<reference evidence="17" key="2">
    <citation type="submission" date="2021-04" db="EMBL/GenBank/DDBJ databases">
        <authorList>
            <person name="Gilroy R."/>
        </authorList>
    </citation>
    <scope>NUCLEOTIDE SEQUENCE</scope>
    <source>
        <strain evidence="17">ChiW7-2402</strain>
    </source>
</reference>
<evidence type="ECO:0000256" key="7">
    <source>
        <dbReference type="ARBA" id="ARBA00022840"/>
    </source>
</evidence>
<keyword evidence="3" id="KW-0227">DNA damage</keyword>
<dbReference type="GO" id="GO:0000725">
    <property type="term" value="P:recombinational repair"/>
    <property type="evidence" value="ECO:0007669"/>
    <property type="project" value="TreeGrafter"/>
</dbReference>
<name>A0A9D2G4Q1_9FIRM</name>
<evidence type="ECO:0000256" key="13">
    <source>
        <dbReference type="ARBA" id="ARBA00048988"/>
    </source>
</evidence>
<dbReference type="InterPro" id="IPR011335">
    <property type="entry name" value="Restrct_endonuc-II-like"/>
</dbReference>
<sequence length="1091" mass="121261">MSLELTSEQKAAIGARGKVIVSASAGSGKTFVMIRRLVSLIVGGVNVRDVLAVTYTNKAAAQMREKLRSALVKAVGESRDPAERARLKEQLAALPLADICTMHVFCARLIRTYFYLDDVDPAFRIVGTDDAECKTIAARALDETLDEAYRQGSEEFKLLLSYYYRKKSDLLLRSTIRAMDAKVCSVGDPEQRLAEAGNVPFERIASAILQGYRRKIASLYAGLEELAPSFEGNKPGERLCSVLAQEMRPFLTEERFGEAVRLAQEVGKIPSAPPKTKATGEELARILRLSAISASFKEVVKALSGIDPEAERIRHEEASARTRALAALVLDYRERFRRLKREAGFLDYDDLEQGALRVLRDEEVREAVRRRYRYVFVDEYQDVNLVQEELLGLVGGEEVFLVGDAKQAIYAFRGSRSRYFLQKTRSFPVSLRLSESFRSAPAVIEAVNEVFSHAMTEETCGLDYAAEAVMQGGRRYGEHRGEVRCILLPEREKGEAEERGVYSVLAALRDEEQDPLAESITALVQRELGRPWFDADEQRERPVTYGDIAILTRTRSGAAERIVRGLSEVGIPVTATAEVNVCDFWEAKLVLGWLSYLDNAEQDIPMAGAMLSFLGGFTERDLAAVRSRFALAPSFRAACRSYAEKLRDELALRLKAFFELSARYRLLARVRTAREMIGLLLADGLEAEILSKEEGELRLRRVLHLAESASGSVNAFLLALKAGENQVKFCEGGGENAVKVLTMHASKGLEYPVVILVDMNYNFRAVKPQDELFYSDDFSFAAKGLDRETRTCVGTLHRTLITQEAAEEERKSELNLLYVAMTRAKERLYLVFQKRPEEKAPDKVKSFADFIPASFFEEHAAPLPQGASGREKPPSLPAAEEEGELAAVYGLSDPHAESAELPVKSTASELVQRLRGVTEETFSSGGRGHTAAEGTAYHAFLQYADLGGEAGAELARMRKEGLLSEEQLAVLDADKLNAILSLPVLRGLKGRRVLREQTFLIQLTAREAGLADTDDHIVFQGAVDLLAETEEGWLLVDYKLSSHPDEQLRRDYAPQIALYKKAVAAAMHVSEHTVRARILNIALGREVDMDK</sequence>
<dbReference type="SUPFAM" id="SSF52980">
    <property type="entry name" value="Restriction endonuclease-like"/>
    <property type="match status" value="1"/>
</dbReference>
<keyword evidence="10" id="KW-0413">Isomerase</keyword>
<dbReference type="GO" id="GO:0033202">
    <property type="term" value="C:DNA helicase complex"/>
    <property type="evidence" value="ECO:0007669"/>
    <property type="project" value="TreeGrafter"/>
</dbReference>
<evidence type="ECO:0000313" key="18">
    <source>
        <dbReference type="Proteomes" id="UP000824102"/>
    </source>
</evidence>
<keyword evidence="7 14" id="KW-0067">ATP-binding</keyword>
<dbReference type="SUPFAM" id="SSF52540">
    <property type="entry name" value="P-loop containing nucleoside triphosphate hydrolases"/>
    <property type="match status" value="1"/>
</dbReference>
<keyword evidence="6" id="KW-0269">Exonuclease</keyword>
<dbReference type="InterPro" id="IPR014016">
    <property type="entry name" value="UvrD-like_ATP-bd"/>
</dbReference>
<evidence type="ECO:0000256" key="12">
    <source>
        <dbReference type="ARBA" id="ARBA00034808"/>
    </source>
</evidence>
<evidence type="ECO:0000256" key="1">
    <source>
        <dbReference type="ARBA" id="ARBA00022722"/>
    </source>
</evidence>
<dbReference type="AlphaFoldDB" id="A0A9D2G4Q1"/>
<evidence type="ECO:0000256" key="5">
    <source>
        <dbReference type="ARBA" id="ARBA00022806"/>
    </source>
</evidence>
<evidence type="ECO:0000256" key="14">
    <source>
        <dbReference type="PROSITE-ProRule" id="PRU00560"/>
    </source>
</evidence>
<dbReference type="EC" id="5.6.2.4" evidence="12"/>
<keyword evidence="1" id="KW-0540">Nuclease</keyword>
<evidence type="ECO:0000256" key="9">
    <source>
        <dbReference type="ARBA" id="ARBA00023204"/>
    </source>
</evidence>
<feature type="domain" description="UvrD-like helicase ATP-binding" evidence="15">
    <location>
        <begin position="2"/>
        <end position="440"/>
    </location>
</feature>
<keyword evidence="9" id="KW-0234">DNA repair</keyword>
<dbReference type="EMBL" id="DXBB01000015">
    <property type="protein sequence ID" value="HIZ72100.1"/>
    <property type="molecule type" value="Genomic_DNA"/>
</dbReference>
<evidence type="ECO:0000259" key="16">
    <source>
        <dbReference type="PROSITE" id="PS51217"/>
    </source>
</evidence>
<dbReference type="PROSITE" id="PS51217">
    <property type="entry name" value="UVRD_HELICASE_CTER"/>
    <property type="match status" value="1"/>
</dbReference>
<dbReference type="Pfam" id="PF12705">
    <property type="entry name" value="PDDEXK_1"/>
    <property type="match status" value="1"/>
</dbReference>
<comment type="caution">
    <text evidence="17">The sequence shown here is derived from an EMBL/GenBank/DDBJ whole genome shotgun (WGS) entry which is preliminary data.</text>
</comment>
<evidence type="ECO:0000259" key="15">
    <source>
        <dbReference type="PROSITE" id="PS51198"/>
    </source>
</evidence>
<dbReference type="InterPro" id="IPR027417">
    <property type="entry name" value="P-loop_NTPase"/>
</dbReference>
<evidence type="ECO:0000256" key="8">
    <source>
        <dbReference type="ARBA" id="ARBA00023125"/>
    </source>
</evidence>
<dbReference type="Proteomes" id="UP000824102">
    <property type="component" value="Unassembled WGS sequence"/>
</dbReference>
<evidence type="ECO:0000256" key="2">
    <source>
        <dbReference type="ARBA" id="ARBA00022741"/>
    </source>
</evidence>
<evidence type="ECO:0000256" key="6">
    <source>
        <dbReference type="ARBA" id="ARBA00022839"/>
    </source>
</evidence>
<feature type="domain" description="UvrD-like helicase C-terminal" evidence="16">
    <location>
        <begin position="467"/>
        <end position="748"/>
    </location>
</feature>
<dbReference type="GO" id="GO:0004527">
    <property type="term" value="F:exonuclease activity"/>
    <property type="evidence" value="ECO:0007669"/>
    <property type="project" value="UniProtKB-KW"/>
</dbReference>
<gene>
    <name evidence="17" type="ORF">H9964_00805</name>
</gene>
<feature type="binding site" evidence="14">
    <location>
        <begin position="23"/>
        <end position="30"/>
    </location>
    <ligand>
        <name>ATP</name>
        <dbReference type="ChEBI" id="CHEBI:30616"/>
    </ligand>
</feature>
<dbReference type="Gene3D" id="1.10.486.10">
    <property type="entry name" value="PCRA, domain 4"/>
    <property type="match status" value="1"/>
</dbReference>
<dbReference type="PANTHER" id="PTHR11070:SF48">
    <property type="entry name" value="ATP-DEPENDENT HELICASE_NUCLEASE SUBUNIT A"/>
    <property type="match status" value="1"/>
</dbReference>
<evidence type="ECO:0000256" key="3">
    <source>
        <dbReference type="ARBA" id="ARBA00022763"/>
    </source>
</evidence>
<keyword evidence="2 14" id="KW-0547">Nucleotide-binding</keyword>
<dbReference type="PROSITE" id="PS51198">
    <property type="entry name" value="UVRD_HELICASE_ATP_BIND"/>
    <property type="match status" value="1"/>
</dbReference>
<protein>
    <recommendedName>
        <fullName evidence="12">DNA 3'-5' helicase</fullName>
        <ecNumber evidence="12">5.6.2.4</ecNumber>
    </recommendedName>
</protein>
<dbReference type="InterPro" id="IPR011604">
    <property type="entry name" value="PDDEXK-like_dom_sf"/>
</dbReference>